<dbReference type="InterPro" id="IPR025661">
    <property type="entry name" value="Pept_asp_AS"/>
</dbReference>
<dbReference type="GO" id="GO:0008234">
    <property type="term" value="F:cysteine-type peptidase activity"/>
    <property type="evidence" value="ECO:0007669"/>
    <property type="project" value="InterPro"/>
</dbReference>
<keyword evidence="2" id="KW-0865">Zymogen</keyword>
<feature type="domain" description="Peptidase C1A papain C-terminal" evidence="3">
    <location>
        <begin position="16"/>
        <end position="254"/>
    </location>
</feature>
<name>A0A481SCD8_9CILI</name>
<dbReference type="AlphaFoldDB" id="A0A481SCD8"/>
<evidence type="ECO:0000256" key="1">
    <source>
        <dbReference type="ARBA" id="ARBA00008455"/>
    </source>
</evidence>
<dbReference type="SUPFAM" id="SSF54001">
    <property type="entry name" value="Cysteine proteinases"/>
    <property type="match status" value="1"/>
</dbReference>
<dbReference type="GO" id="GO:0006508">
    <property type="term" value="P:proteolysis"/>
    <property type="evidence" value="ECO:0007669"/>
    <property type="project" value="InterPro"/>
</dbReference>
<dbReference type="InterPro" id="IPR000668">
    <property type="entry name" value="Peptidase_C1A_C"/>
</dbReference>
<evidence type="ECO:0000259" key="3">
    <source>
        <dbReference type="SMART" id="SM00645"/>
    </source>
</evidence>
<dbReference type="PRINTS" id="PR00705">
    <property type="entry name" value="PAPAIN"/>
</dbReference>
<organism evidence="4">
    <name type="scientific">Philasterides dicentrarchi</name>
    <dbReference type="NCBI Taxonomy" id="282688"/>
    <lineage>
        <taxon>Eukaryota</taxon>
        <taxon>Sar</taxon>
        <taxon>Alveolata</taxon>
        <taxon>Ciliophora</taxon>
        <taxon>Intramacronucleata</taxon>
        <taxon>Oligohymenophorea</taxon>
        <taxon>Scuticociliatia</taxon>
        <taxon>Philasterida</taxon>
        <taxon>Philasteridae</taxon>
        <taxon>Philasterides</taxon>
    </lineage>
</organism>
<dbReference type="SMART" id="SM00645">
    <property type="entry name" value="Pept_C1"/>
    <property type="match status" value="1"/>
</dbReference>
<dbReference type="PROSITE" id="PS00640">
    <property type="entry name" value="THIOL_PROTEASE_ASN"/>
    <property type="match status" value="1"/>
</dbReference>
<proteinExistence type="evidence at transcript level"/>
<evidence type="ECO:0000256" key="2">
    <source>
        <dbReference type="ARBA" id="ARBA00023145"/>
    </source>
</evidence>
<dbReference type="InterPro" id="IPR013128">
    <property type="entry name" value="Peptidase_C1A"/>
</dbReference>
<dbReference type="Gene3D" id="3.90.70.10">
    <property type="entry name" value="Cysteine proteinases"/>
    <property type="match status" value="1"/>
</dbReference>
<reference evidence="4" key="1">
    <citation type="submission" date="2018-06" db="EMBL/GenBank/DDBJ databases">
        <title>Proteases/peptidases in Philasterides dicentrarchi.</title>
        <authorList>
            <person name="Folgueira I."/>
            <person name="deFelipe A."/>
            <person name="Lamas J."/>
            <person name="Leiro J."/>
        </authorList>
    </citation>
    <scope>NUCLEOTIDE SEQUENCE</scope>
</reference>
<dbReference type="EMBL" id="MH444702">
    <property type="protein sequence ID" value="QBH22549.1"/>
    <property type="molecule type" value="mRNA"/>
</dbReference>
<dbReference type="InterPro" id="IPR038765">
    <property type="entry name" value="Papain-like_cys_pep_sf"/>
</dbReference>
<sequence length="333" mass="37608">MGTDRANYKLLSKEELPETWEWSNINGTNFLTLGRNQHIPEYCGSCWAFSATSAVSDRIKIMRNAQWPDISISPQVLLSCSNKDDGCHGGEMMTAYEYMYRYNITDETCSSYQALGRDNGLPCSKQVICKNCSGLGASTKCWEQETYRSYTVTEFAEISGELAMMNEIKARGPITCAIAVPKSLFEYKDGVYVDKTGAKTQTHGISVVGWGVENGTPYWLVRNSWGESWGIHGFFKVIRGVDNIGIEEQCSYAVPKDTWTEADKQQEEKSKNKNKLEILEILLEPNKFPNLPVPEFKINLLNKKLLLNNLSNTQMFKTFLPIMIGETLMELTT</sequence>
<evidence type="ECO:0000313" key="4">
    <source>
        <dbReference type="EMBL" id="QBH22549.1"/>
    </source>
</evidence>
<protein>
    <submittedName>
        <fullName evidence="4">Cathepsin 31</fullName>
    </submittedName>
</protein>
<comment type="similarity">
    <text evidence="1">Belongs to the peptidase C1 family.</text>
</comment>
<accession>A0A481SCD8</accession>
<dbReference type="FunFam" id="3.90.70.10:FF:000117">
    <property type="entry name" value="Probable papain cysteine protease"/>
    <property type="match status" value="1"/>
</dbReference>
<dbReference type="Pfam" id="PF00112">
    <property type="entry name" value="Peptidase_C1"/>
    <property type="match status" value="1"/>
</dbReference>
<dbReference type="PANTHER" id="PTHR12411">
    <property type="entry name" value="CYSTEINE PROTEASE FAMILY C1-RELATED"/>
    <property type="match status" value="1"/>
</dbReference>